<dbReference type="InterPro" id="IPR050812">
    <property type="entry name" value="Preph/Arog_dehydrog"/>
</dbReference>
<keyword evidence="13" id="KW-1185">Reference proteome</keyword>
<dbReference type="InterPro" id="IPR046825">
    <property type="entry name" value="PDH_C"/>
</dbReference>
<dbReference type="SUPFAM" id="SSF55021">
    <property type="entry name" value="ACT-like"/>
    <property type="match status" value="1"/>
</dbReference>
<evidence type="ECO:0000256" key="1">
    <source>
        <dbReference type="ARBA" id="ARBA00005067"/>
    </source>
</evidence>
<evidence type="ECO:0000256" key="3">
    <source>
        <dbReference type="ARBA" id="ARBA00012068"/>
    </source>
</evidence>
<comment type="caution">
    <text evidence="12">The sequence shown here is derived from an EMBL/GenBank/DDBJ whole genome shotgun (WGS) entry which is preliminary data.</text>
</comment>
<dbReference type="PROSITE" id="PS51176">
    <property type="entry name" value="PDH_ADH"/>
    <property type="match status" value="1"/>
</dbReference>
<dbReference type="InterPro" id="IPR045865">
    <property type="entry name" value="ACT-like_dom_sf"/>
</dbReference>
<dbReference type="Proteomes" id="UP001596528">
    <property type="component" value="Unassembled WGS sequence"/>
</dbReference>
<protein>
    <recommendedName>
        <fullName evidence="4">Prephenate dehydrogenase</fullName>
        <ecNumber evidence="3">1.3.1.12</ecNumber>
    </recommendedName>
</protein>
<keyword evidence="6 12" id="KW-0560">Oxidoreductase</keyword>
<dbReference type="Pfam" id="PF02153">
    <property type="entry name" value="PDH_N"/>
    <property type="match status" value="1"/>
</dbReference>
<evidence type="ECO:0000256" key="2">
    <source>
        <dbReference type="ARBA" id="ARBA00007964"/>
    </source>
</evidence>
<comment type="similarity">
    <text evidence="2">Belongs to the prephenate/arogenate dehydrogenase family.</text>
</comment>
<dbReference type="Gene3D" id="1.10.3660.10">
    <property type="entry name" value="6-phosphogluconate dehydrogenase C-terminal like domain"/>
    <property type="match status" value="1"/>
</dbReference>
<dbReference type="Gene3D" id="3.30.70.260">
    <property type="match status" value="1"/>
</dbReference>
<dbReference type="CDD" id="cd04909">
    <property type="entry name" value="ACT_PDH-BS"/>
    <property type="match status" value="1"/>
</dbReference>
<keyword evidence="8" id="KW-0028">Amino-acid biosynthesis</keyword>
<evidence type="ECO:0000259" key="10">
    <source>
        <dbReference type="PROSITE" id="PS51176"/>
    </source>
</evidence>
<dbReference type="RefSeq" id="WP_138787928.1">
    <property type="nucleotide sequence ID" value="NZ_JBHTGQ010000023.1"/>
</dbReference>
<evidence type="ECO:0000256" key="9">
    <source>
        <dbReference type="ARBA" id="ARBA00049260"/>
    </source>
</evidence>
<evidence type="ECO:0000256" key="7">
    <source>
        <dbReference type="ARBA" id="ARBA00023027"/>
    </source>
</evidence>
<keyword evidence="5" id="KW-0827">Tyrosine biosynthesis</keyword>
<dbReference type="Pfam" id="PF01842">
    <property type="entry name" value="ACT"/>
    <property type="match status" value="1"/>
</dbReference>
<dbReference type="InterPro" id="IPR002912">
    <property type="entry name" value="ACT_dom"/>
</dbReference>
<dbReference type="SUPFAM" id="SSF48179">
    <property type="entry name" value="6-phosphogluconate dehydrogenase C-terminal domain-like"/>
    <property type="match status" value="1"/>
</dbReference>
<sequence>MTKVAIMGVGLIGGSLALCLKGKPGITVYGYSRNPSQAEKYLKLGVVDEAGTDMGEAVRDADFIFLCGPVSTLEPQLEQLASMPLKPGCIVSDVGSTKASLVACARRLALNGVWFIGGHPMAGSERSGVEAASSHLFENAFYVLTPLPETPEDVYDRLAQLLKHTKAQLIRLDAQAHDEIVGAISHLPHVIAVALVNQIARYNDGNELYRLLAAGGFKDITRIASSDSVIWRDILLNNREVVLKLLDDWNREMEQFRLLLESGDGDGIERRFRDAKAFREQMPERRKGVLTSLYDVYVDVPDHPGVIGEIASAFGERGINLSNIHIMESREEVPGVLRLSFRQETDWQRAIETLKGMGYSVHM</sequence>
<dbReference type="NCBIfam" id="NF005107">
    <property type="entry name" value="PRK06545.1-5"/>
    <property type="match status" value="1"/>
</dbReference>
<accession>A0ABW2V6S5</accession>
<evidence type="ECO:0000256" key="6">
    <source>
        <dbReference type="ARBA" id="ARBA00023002"/>
    </source>
</evidence>
<feature type="domain" description="Prephenate/arogenate dehydrogenase" evidence="10">
    <location>
        <begin position="2"/>
        <end position="290"/>
    </location>
</feature>
<proteinExistence type="inferred from homology"/>
<dbReference type="EC" id="1.3.1.12" evidence="3"/>
<name>A0ABW2V6S5_9BACL</name>
<dbReference type="PANTHER" id="PTHR21363">
    <property type="entry name" value="PREPHENATE DEHYDROGENASE"/>
    <property type="match status" value="1"/>
</dbReference>
<reference evidence="13" key="1">
    <citation type="journal article" date="2019" name="Int. J. Syst. Evol. Microbiol.">
        <title>The Global Catalogue of Microorganisms (GCM) 10K type strain sequencing project: providing services to taxonomists for standard genome sequencing and annotation.</title>
        <authorList>
            <consortium name="The Broad Institute Genomics Platform"/>
            <consortium name="The Broad Institute Genome Sequencing Center for Infectious Disease"/>
            <person name="Wu L."/>
            <person name="Ma J."/>
        </authorList>
    </citation>
    <scope>NUCLEOTIDE SEQUENCE [LARGE SCALE GENOMIC DNA]</scope>
    <source>
        <strain evidence="13">JCM 18657</strain>
    </source>
</reference>
<dbReference type="GO" id="GO:0008977">
    <property type="term" value="F:prephenate dehydrogenase (NAD+) activity"/>
    <property type="evidence" value="ECO:0007669"/>
    <property type="project" value="UniProtKB-EC"/>
</dbReference>
<evidence type="ECO:0000256" key="8">
    <source>
        <dbReference type="ARBA" id="ARBA00023141"/>
    </source>
</evidence>
<dbReference type="Pfam" id="PF20463">
    <property type="entry name" value="PDH_C"/>
    <property type="match status" value="1"/>
</dbReference>
<feature type="domain" description="ACT" evidence="11">
    <location>
        <begin position="295"/>
        <end position="363"/>
    </location>
</feature>
<keyword evidence="8" id="KW-0057">Aromatic amino acid biosynthesis</keyword>
<dbReference type="Gene3D" id="3.40.50.720">
    <property type="entry name" value="NAD(P)-binding Rossmann-like Domain"/>
    <property type="match status" value="1"/>
</dbReference>
<evidence type="ECO:0000313" key="12">
    <source>
        <dbReference type="EMBL" id="MFC7750471.1"/>
    </source>
</evidence>
<dbReference type="InterPro" id="IPR003099">
    <property type="entry name" value="Prephen_DH"/>
</dbReference>
<dbReference type="EMBL" id="JBHTGQ010000023">
    <property type="protein sequence ID" value="MFC7750471.1"/>
    <property type="molecule type" value="Genomic_DNA"/>
</dbReference>
<organism evidence="12 13">
    <name type="scientific">Paenibacillus thermoaerophilus</name>
    <dbReference type="NCBI Taxonomy" id="1215385"/>
    <lineage>
        <taxon>Bacteria</taxon>
        <taxon>Bacillati</taxon>
        <taxon>Bacillota</taxon>
        <taxon>Bacilli</taxon>
        <taxon>Bacillales</taxon>
        <taxon>Paenibacillaceae</taxon>
        <taxon>Paenibacillus</taxon>
    </lineage>
</organism>
<evidence type="ECO:0000313" key="13">
    <source>
        <dbReference type="Proteomes" id="UP001596528"/>
    </source>
</evidence>
<evidence type="ECO:0000256" key="4">
    <source>
        <dbReference type="ARBA" id="ARBA00016891"/>
    </source>
</evidence>
<keyword evidence="7" id="KW-0520">NAD</keyword>
<dbReference type="PANTHER" id="PTHR21363:SF0">
    <property type="entry name" value="PREPHENATE DEHYDROGENASE [NADP(+)]"/>
    <property type="match status" value="1"/>
</dbReference>
<gene>
    <name evidence="12" type="ORF">ACFQWB_11110</name>
</gene>
<evidence type="ECO:0000256" key="5">
    <source>
        <dbReference type="ARBA" id="ARBA00022498"/>
    </source>
</evidence>
<dbReference type="PROSITE" id="PS51671">
    <property type="entry name" value="ACT"/>
    <property type="match status" value="1"/>
</dbReference>
<dbReference type="InterPro" id="IPR046826">
    <property type="entry name" value="PDH_N"/>
</dbReference>
<dbReference type="InterPro" id="IPR036291">
    <property type="entry name" value="NAD(P)-bd_dom_sf"/>
</dbReference>
<comment type="catalytic activity">
    <reaction evidence="9">
        <text>prephenate + NAD(+) = 3-(4-hydroxyphenyl)pyruvate + CO2 + NADH</text>
        <dbReference type="Rhea" id="RHEA:13869"/>
        <dbReference type="ChEBI" id="CHEBI:16526"/>
        <dbReference type="ChEBI" id="CHEBI:29934"/>
        <dbReference type="ChEBI" id="CHEBI:36242"/>
        <dbReference type="ChEBI" id="CHEBI:57540"/>
        <dbReference type="ChEBI" id="CHEBI:57945"/>
        <dbReference type="EC" id="1.3.1.12"/>
    </reaction>
</comment>
<dbReference type="InterPro" id="IPR008927">
    <property type="entry name" value="6-PGluconate_DH-like_C_sf"/>
</dbReference>
<evidence type="ECO:0000259" key="11">
    <source>
        <dbReference type="PROSITE" id="PS51671"/>
    </source>
</evidence>
<dbReference type="SUPFAM" id="SSF51735">
    <property type="entry name" value="NAD(P)-binding Rossmann-fold domains"/>
    <property type="match status" value="1"/>
</dbReference>
<comment type="pathway">
    <text evidence="1">Amino-acid biosynthesis; L-tyrosine biosynthesis; (4-hydroxyphenyl)pyruvate from prephenate (NAD(+) route): step 1/1.</text>
</comment>